<accession>A0A495QS98</accession>
<comment type="caution">
    <text evidence="1">The sequence shown here is derived from an EMBL/GenBank/DDBJ whole genome shotgun (WGS) entry which is preliminary data.</text>
</comment>
<sequence>MFTIDPHAAGFSRDDLLRVLRQRGYGEITTCDSMRPLHAYPIFAAPRSPVTVYKASCIRCKPHVAERLAATSLRVSVPADDGPDERAYIDTAMNNLRQALNALV</sequence>
<evidence type="ECO:0000313" key="2">
    <source>
        <dbReference type="Proteomes" id="UP000274601"/>
    </source>
</evidence>
<keyword evidence="2" id="KW-1185">Reference proteome</keyword>
<evidence type="ECO:0000313" key="1">
    <source>
        <dbReference type="EMBL" id="RKS76379.1"/>
    </source>
</evidence>
<dbReference type="OrthoDB" id="5342089at2"/>
<dbReference type="AlphaFoldDB" id="A0A495QS98"/>
<dbReference type="Proteomes" id="UP000274601">
    <property type="component" value="Unassembled WGS sequence"/>
</dbReference>
<dbReference type="RefSeq" id="WP_121433742.1">
    <property type="nucleotide sequence ID" value="NZ_RBWU01000002.1"/>
</dbReference>
<gene>
    <name evidence="1" type="ORF">BZB76_1734</name>
</gene>
<reference evidence="1 2" key="1">
    <citation type="submission" date="2018-10" db="EMBL/GenBank/DDBJ databases">
        <title>Genomic Encyclopedia of Archaeal and Bacterial Type Strains, Phase II (KMG-II): from individual species to whole genera.</title>
        <authorList>
            <person name="Goeker M."/>
        </authorList>
    </citation>
    <scope>NUCLEOTIDE SEQUENCE [LARGE SCALE GENOMIC DNA]</scope>
    <source>
        <strain evidence="1 2">DSM 43383</strain>
    </source>
</reference>
<dbReference type="EMBL" id="RBWU01000002">
    <property type="protein sequence ID" value="RKS76379.1"/>
    <property type="molecule type" value="Genomic_DNA"/>
</dbReference>
<name>A0A495QS98_9ACTN</name>
<proteinExistence type="predicted"/>
<protein>
    <submittedName>
        <fullName evidence="1">Uncharacterized protein</fullName>
    </submittedName>
</protein>
<organism evidence="1 2">
    <name type="scientific">Actinomadura pelletieri DSM 43383</name>
    <dbReference type="NCBI Taxonomy" id="1120940"/>
    <lineage>
        <taxon>Bacteria</taxon>
        <taxon>Bacillati</taxon>
        <taxon>Actinomycetota</taxon>
        <taxon>Actinomycetes</taxon>
        <taxon>Streptosporangiales</taxon>
        <taxon>Thermomonosporaceae</taxon>
        <taxon>Actinomadura</taxon>
    </lineage>
</organism>